<evidence type="ECO:0000313" key="12">
    <source>
        <dbReference type="EMBL" id="ANZ76458.1"/>
    </source>
</evidence>
<keyword evidence="7" id="KW-0539">Nucleus</keyword>
<dbReference type="PANTHER" id="PTHR14738:SF29">
    <property type="entry name" value="ZINC FINGER CCCH DOMAIN-CONTAINING PROTEIN 14"/>
    <property type="match status" value="1"/>
</dbReference>
<protein>
    <submittedName>
        <fullName evidence="12">BA75_04156T0</fullName>
    </submittedName>
</protein>
<proteinExistence type="inferred from homology"/>
<keyword evidence="4" id="KW-0677">Repeat</keyword>
<sequence length="474" mass="53702">MSDTQITAENELGQQLKSLVLKKLQSINFTDDPEYVSEFIVILISNNRSPEEITNELSSLFGDAINQQFVQSIFQDIQGLRNDAQIQHQQPQYQQQNGQEQVQLQQQQQQQLEQQQQPQQIIPQAQTTNSLPPQSAFANIPDRPRSFATNNKRGRGGINKQNGRNNNARSNFALKNEENFLSAMDSTMNIAQPSNPDQEVEGSSFVSKKGNRCQYFPHCKNKQCPFGHPTKTCFAFPNCPNPAGTCNYLHPGEDDALIAELEKTRKEFQERKTFSQAKLMKQVERQVQEQLKKTLEQGQIGICKFGNMCSKEMCPFGHPTPANNAARVTVLEWCPEDKQCSNAECPKAHRSPEHKITEEEKQQKQQRALEQCRFGKSCRNYKCPRRHATTPVLCREGNSCTRPNCFFTHPIDEDCKFAAGCRNPNCPFKHPEGREISAGAPVTNAVWTPETGATSERQFAVPEDQIMEQVPLQN</sequence>
<keyword evidence="6" id="KW-0862">Zinc</keyword>
<feature type="domain" description="Nab2 type CCCH zinc finger 4" evidence="11">
    <location>
        <begin position="322"/>
        <end position="349"/>
    </location>
</feature>
<evidence type="ECO:0000256" key="4">
    <source>
        <dbReference type="ARBA" id="ARBA00022737"/>
    </source>
</evidence>
<evidence type="ECO:0000256" key="7">
    <source>
        <dbReference type="ARBA" id="ARBA00023242"/>
    </source>
</evidence>
<reference evidence="12 13" key="1">
    <citation type="submission" date="2016-02" db="EMBL/GenBank/DDBJ databases">
        <title>Comparative genomic and transcriptomic foundation for Pichia pastoris.</title>
        <authorList>
            <person name="Love K.R."/>
            <person name="Shah K.A."/>
            <person name="Whittaker C.A."/>
            <person name="Wu J."/>
            <person name="Bartlett M.C."/>
            <person name="Ma D."/>
            <person name="Leeson R.L."/>
            <person name="Priest M."/>
            <person name="Young S.K."/>
            <person name="Love J.C."/>
        </authorList>
    </citation>
    <scope>NUCLEOTIDE SEQUENCE [LARGE SCALE GENOMIC DNA]</scope>
    <source>
        <strain evidence="12 13">ATCC 28485</strain>
    </source>
</reference>
<dbReference type="Gene3D" id="4.10.1000.40">
    <property type="match status" value="3"/>
</dbReference>
<dbReference type="GO" id="GO:0008143">
    <property type="term" value="F:poly(A) binding"/>
    <property type="evidence" value="ECO:0007669"/>
    <property type="project" value="InterPro"/>
</dbReference>
<evidence type="ECO:0000259" key="9">
    <source>
        <dbReference type="Pfam" id="PF11517"/>
    </source>
</evidence>
<feature type="region of interest" description="Disordered" evidence="8">
    <location>
        <begin position="129"/>
        <end position="169"/>
    </location>
</feature>
<dbReference type="OrthoDB" id="438553at2759"/>
<feature type="domain" description="Nuclear abundant poly(A) RNA-binding protein Nab2 N-terminal" evidence="9">
    <location>
        <begin position="9"/>
        <end position="82"/>
    </location>
</feature>
<evidence type="ECO:0000259" key="11">
    <source>
        <dbReference type="Pfam" id="PF21803"/>
    </source>
</evidence>
<dbReference type="EMBL" id="CP014586">
    <property type="protein sequence ID" value="ANZ76458.1"/>
    <property type="molecule type" value="Genomic_DNA"/>
</dbReference>
<dbReference type="InterPro" id="IPR048410">
    <property type="entry name" value="Znf-CCCH_2-like_3"/>
</dbReference>
<comment type="subcellular location">
    <subcellularLocation>
        <location evidence="1">Nucleus</location>
    </subcellularLocation>
</comment>
<evidence type="ECO:0000256" key="3">
    <source>
        <dbReference type="ARBA" id="ARBA00022723"/>
    </source>
</evidence>
<dbReference type="InterPro" id="IPR021083">
    <property type="entry name" value="Nab2_N"/>
</dbReference>
<dbReference type="FunFam" id="4.10.1000.40:FF:000003">
    <property type="entry name" value="Nuclear polyadenylated RNA-binding protein NAB2"/>
    <property type="match status" value="1"/>
</dbReference>
<name>A0A1B2JF80_PICPA</name>
<evidence type="ECO:0000256" key="8">
    <source>
        <dbReference type="SAM" id="MobiDB-lite"/>
    </source>
</evidence>
<evidence type="ECO:0000313" key="13">
    <source>
        <dbReference type="Proteomes" id="UP000094565"/>
    </source>
</evidence>
<keyword evidence="13" id="KW-1185">Reference proteome</keyword>
<comment type="similarity">
    <text evidence="2">Belongs to the ZC3H14 family.</text>
</comment>
<dbReference type="Proteomes" id="UP000094565">
    <property type="component" value="Chromosome 3"/>
</dbReference>
<dbReference type="InterPro" id="IPR049017">
    <property type="entry name" value="Nab2_Znf4"/>
</dbReference>
<keyword evidence="3" id="KW-0479">Metal-binding</keyword>
<feature type="compositionally biased region" description="Polar residues" evidence="8">
    <location>
        <begin position="159"/>
        <end position="169"/>
    </location>
</feature>
<dbReference type="Pfam" id="PF11517">
    <property type="entry name" value="Nab2"/>
    <property type="match status" value="1"/>
</dbReference>
<dbReference type="Gene3D" id="1.10.340.40">
    <property type="entry name" value="Nuclear abundant poly(A) RNA-bind protein 2, N-terminal domain"/>
    <property type="match status" value="1"/>
</dbReference>
<dbReference type="GO" id="GO:0008270">
    <property type="term" value="F:zinc ion binding"/>
    <property type="evidence" value="ECO:0007669"/>
    <property type="project" value="UniProtKB-KW"/>
</dbReference>
<evidence type="ECO:0000256" key="1">
    <source>
        <dbReference type="ARBA" id="ARBA00004123"/>
    </source>
</evidence>
<dbReference type="GO" id="GO:0043488">
    <property type="term" value="P:regulation of mRNA stability"/>
    <property type="evidence" value="ECO:0007669"/>
    <property type="project" value="InterPro"/>
</dbReference>
<dbReference type="InterPro" id="IPR040366">
    <property type="entry name" value="Nab2/ZC3H14"/>
</dbReference>
<evidence type="ECO:0000256" key="2">
    <source>
        <dbReference type="ARBA" id="ARBA00008423"/>
    </source>
</evidence>
<dbReference type="GO" id="GO:0005634">
    <property type="term" value="C:nucleus"/>
    <property type="evidence" value="ECO:0007669"/>
    <property type="project" value="UniProtKB-SubCell"/>
</dbReference>
<gene>
    <name evidence="12" type="primary">NAB2</name>
    <name evidence="12" type="ORF">ATY40_BA7504156</name>
</gene>
<dbReference type="PANTHER" id="PTHR14738">
    <property type="entry name" value="ZINC FINGER CCCH DOMAIN-CONTAINING PROTEIN 14"/>
    <property type="match status" value="1"/>
</dbReference>
<evidence type="ECO:0000256" key="5">
    <source>
        <dbReference type="ARBA" id="ARBA00022771"/>
    </source>
</evidence>
<dbReference type="Pfam" id="PF21803">
    <property type="entry name" value="Nab2-zf4"/>
    <property type="match status" value="1"/>
</dbReference>
<dbReference type="Pfam" id="PF14608">
    <property type="entry name" value="zf-CCCH_2"/>
    <property type="match status" value="5"/>
</dbReference>
<organism evidence="12 13">
    <name type="scientific">Komagataella pastoris</name>
    <name type="common">Yeast</name>
    <name type="synonym">Pichia pastoris</name>
    <dbReference type="NCBI Taxonomy" id="4922"/>
    <lineage>
        <taxon>Eukaryota</taxon>
        <taxon>Fungi</taxon>
        <taxon>Dikarya</taxon>
        <taxon>Ascomycota</taxon>
        <taxon>Saccharomycotina</taxon>
        <taxon>Pichiomycetes</taxon>
        <taxon>Pichiales</taxon>
        <taxon>Pichiaceae</taxon>
        <taxon>Komagataella</taxon>
    </lineage>
</organism>
<accession>A0A1B2JF80</accession>
<evidence type="ECO:0000259" key="10">
    <source>
        <dbReference type="Pfam" id="PF21457"/>
    </source>
</evidence>
<dbReference type="InterPro" id="IPR043094">
    <property type="entry name" value="Nab2/ZC3H14_N_sf"/>
</dbReference>
<evidence type="ECO:0000256" key="6">
    <source>
        <dbReference type="ARBA" id="ARBA00022833"/>
    </source>
</evidence>
<feature type="domain" description="RNA-binding Nab2-type zinc finger" evidence="10">
    <location>
        <begin position="231"/>
        <end position="258"/>
    </location>
</feature>
<keyword evidence="5" id="KW-0863">Zinc-finger</keyword>
<dbReference type="AlphaFoldDB" id="A0A1B2JF80"/>
<dbReference type="GO" id="GO:0005737">
    <property type="term" value="C:cytoplasm"/>
    <property type="evidence" value="ECO:0007669"/>
    <property type="project" value="TreeGrafter"/>
</dbReference>
<dbReference type="Pfam" id="PF21457">
    <property type="entry name" value="zf-CCCH_2-like_3"/>
    <property type="match status" value="1"/>
</dbReference>